<dbReference type="Gene3D" id="3.40.190.10">
    <property type="entry name" value="Periplasmic binding protein-like II"/>
    <property type="match status" value="1"/>
</dbReference>
<feature type="domain" description="Solute-binding protein family 5" evidence="2">
    <location>
        <begin position="186"/>
        <end position="564"/>
    </location>
</feature>
<dbReference type="GO" id="GO:0015833">
    <property type="term" value="P:peptide transport"/>
    <property type="evidence" value="ECO:0007669"/>
    <property type="project" value="TreeGrafter"/>
</dbReference>
<dbReference type="Gene3D" id="3.90.76.10">
    <property type="entry name" value="Dipeptide-binding Protein, Domain 1"/>
    <property type="match status" value="1"/>
</dbReference>
<dbReference type="Proteomes" id="UP000600139">
    <property type="component" value="Unassembled WGS sequence"/>
</dbReference>
<keyword evidence="4" id="KW-1185">Reference proteome</keyword>
<evidence type="ECO:0000313" key="3">
    <source>
        <dbReference type="EMBL" id="MBK1816119.1"/>
    </source>
</evidence>
<dbReference type="InterPro" id="IPR000914">
    <property type="entry name" value="SBP_5_dom"/>
</dbReference>
<dbReference type="RefSeq" id="WP_200351075.1">
    <property type="nucleotide sequence ID" value="NZ_BAABHZ010000006.1"/>
</dbReference>
<name>A0A934R3B9_9BACT</name>
<sequence>MRRVLSITVFLTAISCLFLATGCRKGTTEVRRGMGFKEFVPVYNKHIAGFLLTQQETTRKELESVEANIANAAEGDAKATLEIRAAALKREMEKWAFRISLGDYFKFGDPSQIPTDLVWVNGLDQPEIGDPDAKKGGVIRRHFAKLSFPPTIRPFGPNANNGFRADMYDNIELPLVTLHPGTMKEIPGVASSWAVTPDGRTVFMKIDPEATYSDGLRVKALDVMLAVYVRVSDNVVNPFTKEFFRDTYAQITTYGEDVVAVTLPEPTVYTAFNAGAIVPANPKFYENYGPDYAERYQWLFPPTTGAYEVKPEGLVKGVSITQSRVKNWWAKDRKYYKYRFNPDEMVTVLVRDESKAFELFRAGEFDSYLILVPDIWYEKSEIPEVYDGYMEKTTYYNQYPRVPRGLYLNVTKPPLNDRNVRLGIQQAMNWQKVIDVLFRGDYTRLKSFNDGLGIFSDPSLSARPFSIEGARNAFREAGFTKEGNDGILMKPDGTRLSVSVSYQAMPLLDRMFAILREDAKACGFDLRLDGLEGTVFYKKIMQKQHEMNFSAWNTTPPIPEFFQFLHSSGAFDDKGNPKPQTNNFFVWSRPDTDILVDKVRYARDEEELRDSAWKVQKLIHDEAFFVPAYAVEFNRIDSWRWVRWPDSEETKMSPPVVYEPHEGYCFWIDEDIRRETLDAKRHGEKFPEVNRVIDAYRQQAAPSTP</sequence>
<reference evidence="3" key="1">
    <citation type="submission" date="2021-01" db="EMBL/GenBank/DDBJ databases">
        <title>Modified the classification status of verrucomicrobia.</title>
        <authorList>
            <person name="Feng X."/>
        </authorList>
    </citation>
    <scope>NUCLEOTIDE SEQUENCE</scope>
    <source>
        <strain evidence="3">JCM 18052</strain>
    </source>
</reference>
<gene>
    <name evidence="3" type="ORF">JIN84_10890</name>
</gene>
<protein>
    <recommendedName>
        <fullName evidence="2">Solute-binding protein family 5 domain-containing protein</fullName>
    </recommendedName>
</protein>
<evidence type="ECO:0000313" key="4">
    <source>
        <dbReference type="Proteomes" id="UP000600139"/>
    </source>
</evidence>
<feature type="signal peptide" evidence="1">
    <location>
        <begin position="1"/>
        <end position="20"/>
    </location>
</feature>
<dbReference type="Pfam" id="PF00496">
    <property type="entry name" value="SBP_bac_5"/>
    <property type="match status" value="1"/>
</dbReference>
<keyword evidence="1" id="KW-0732">Signal</keyword>
<dbReference type="PANTHER" id="PTHR30290">
    <property type="entry name" value="PERIPLASMIC BINDING COMPONENT OF ABC TRANSPORTER"/>
    <property type="match status" value="1"/>
</dbReference>
<dbReference type="InterPro" id="IPR039424">
    <property type="entry name" value="SBP_5"/>
</dbReference>
<dbReference type="AlphaFoldDB" id="A0A934R3B9"/>
<organism evidence="3 4">
    <name type="scientific">Luteolibacter yonseiensis</name>
    <dbReference type="NCBI Taxonomy" id="1144680"/>
    <lineage>
        <taxon>Bacteria</taxon>
        <taxon>Pseudomonadati</taxon>
        <taxon>Verrucomicrobiota</taxon>
        <taxon>Verrucomicrobiia</taxon>
        <taxon>Verrucomicrobiales</taxon>
        <taxon>Verrucomicrobiaceae</taxon>
        <taxon>Luteolibacter</taxon>
    </lineage>
</organism>
<accession>A0A934R3B9</accession>
<dbReference type="PROSITE" id="PS51257">
    <property type="entry name" value="PROKAR_LIPOPROTEIN"/>
    <property type="match status" value="1"/>
</dbReference>
<dbReference type="SUPFAM" id="SSF53850">
    <property type="entry name" value="Periplasmic binding protein-like II"/>
    <property type="match status" value="1"/>
</dbReference>
<evidence type="ECO:0000256" key="1">
    <source>
        <dbReference type="SAM" id="SignalP"/>
    </source>
</evidence>
<dbReference type="EMBL" id="JAENIK010000011">
    <property type="protein sequence ID" value="MBK1816119.1"/>
    <property type="molecule type" value="Genomic_DNA"/>
</dbReference>
<dbReference type="Gene3D" id="3.10.105.10">
    <property type="entry name" value="Dipeptide-binding Protein, Domain 3"/>
    <property type="match status" value="1"/>
</dbReference>
<feature type="chain" id="PRO_5036989529" description="Solute-binding protein family 5 domain-containing protein" evidence="1">
    <location>
        <begin position="21"/>
        <end position="705"/>
    </location>
</feature>
<evidence type="ECO:0000259" key="2">
    <source>
        <dbReference type="Pfam" id="PF00496"/>
    </source>
</evidence>
<dbReference type="GO" id="GO:1904680">
    <property type="term" value="F:peptide transmembrane transporter activity"/>
    <property type="evidence" value="ECO:0007669"/>
    <property type="project" value="TreeGrafter"/>
</dbReference>
<proteinExistence type="predicted"/>
<comment type="caution">
    <text evidence="3">The sequence shown here is derived from an EMBL/GenBank/DDBJ whole genome shotgun (WGS) entry which is preliminary data.</text>
</comment>